<organism evidence="1">
    <name type="scientific">Triticum urartu</name>
    <name type="common">Red wild einkorn</name>
    <name type="synonym">Crithodium urartu</name>
    <dbReference type="NCBI Taxonomy" id="4572"/>
    <lineage>
        <taxon>Eukaryota</taxon>
        <taxon>Viridiplantae</taxon>
        <taxon>Streptophyta</taxon>
        <taxon>Embryophyta</taxon>
        <taxon>Tracheophyta</taxon>
        <taxon>Spermatophyta</taxon>
        <taxon>Magnoliopsida</taxon>
        <taxon>Liliopsida</taxon>
        <taxon>Poales</taxon>
        <taxon>Poaceae</taxon>
        <taxon>BOP clade</taxon>
        <taxon>Pooideae</taxon>
        <taxon>Triticodae</taxon>
        <taxon>Triticeae</taxon>
        <taxon>Triticinae</taxon>
        <taxon>Triticum</taxon>
    </lineage>
</organism>
<dbReference type="EMBL" id="KD053813">
    <property type="protein sequence ID" value="EMS64654.1"/>
    <property type="molecule type" value="Genomic_DNA"/>
</dbReference>
<accession>M8AUH3</accession>
<name>M8AUH3_TRIUA</name>
<reference evidence="1" key="1">
    <citation type="journal article" date="2013" name="Nature">
        <title>Draft genome of the wheat A-genome progenitor Triticum urartu.</title>
        <authorList>
            <person name="Ling H.Q."/>
            <person name="Zhao S."/>
            <person name="Liu D."/>
            <person name="Wang J."/>
            <person name="Sun H."/>
            <person name="Zhang C."/>
            <person name="Fan H."/>
            <person name="Li D."/>
            <person name="Dong L."/>
            <person name="Tao Y."/>
            <person name="Gao C."/>
            <person name="Wu H."/>
            <person name="Li Y."/>
            <person name="Cui Y."/>
            <person name="Guo X."/>
            <person name="Zheng S."/>
            <person name="Wang B."/>
            <person name="Yu K."/>
            <person name="Liang Q."/>
            <person name="Yang W."/>
            <person name="Lou X."/>
            <person name="Chen J."/>
            <person name="Feng M."/>
            <person name="Jian J."/>
            <person name="Zhang X."/>
            <person name="Luo G."/>
            <person name="Jiang Y."/>
            <person name="Liu J."/>
            <person name="Wang Z."/>
            <person name="Sha Y."/>
            <person name="Zhang B."/>
            <person name="Wu H."/>
            <person name="Tang D."/>
            <person name="Shen Q."/>
            <person name="Xue P."/>
            <person name="Zou S."/>
            <person name="Wang X."/>
            <person name="Liu X."/>
            <person name="Wang F."/>
            <person name="Yang Y."/>
            <person name="An X."/>
            <person name="Dong Z."/>
            <person name="Zhang K."/>
            <person name="Zhang X."/>
            <person name="Luo M.C."/>
            <person name="Dvorak J."/>
            <person name="Tong Y."/>
            <person name="Wang J."/>
            <person name="Yang H."/>
            <person name="Li Z."/>
            <person name="Wang D."/>
            <person name="Zhang A."/>
            <person name="Wang J."/>
        </authorList>
    </citation>
    <scope>NUCLEOTIDE SEQUENCE</scope>
</reference>
<sequence>MRSTLIEEVGESLVPEGTPAHGTRRTVVEVALNEATAAAVRRGSSPPTSELSTGKMNPRLLVGTRGQCLGDNIKFSIHMKIFSTIFPCFVRLRIGASAPSLTPCPTRISAFEKAVSVFVENPTEDEPWLVIWMN</sequence>
<evidence type="ECO:0000313" key="1">
    <source>
        <dbReference type="EMBL" id="EMS64654.1"/>
    </source>
</evidence>
<gene>
    <name evidence="1" type="ORF">TRIUR3_34374</name>
</gene>
<dbReference type="AlphaFoldDB" id="M8AUH3"/>
<proteinExistence type="predicted"/>
<dbReference type="OMA" id="GWICGAA"/>
<protein>
    <submittedName>
        <fullName evidence="1">Uncharacterized protein</fullName>
    </submittedName>
</protein>